<feature type="transmembrane region" description="Helical" evidence="1">
    <location>
        <begin position="7"/>
        <end position="26"/>
    </location>
</feature>
<keyword evidence="1" id="KW-1133">Transmembrane helix</keyword>
<dbReference type="EMBL" id="JBHMDY010000032">
    <property type="protein sequence ID" value="MFB9261462.1"/>
    <property type="molecule type" value="Genomic_DNA"/>
</dbReference>
<gene>
    <name evidence="2" type="ORF">ACFFVD_16920</name>
</gene>
<sequence>MGLVLRLIVNALALWVATLIVPGISLRETTGIYAPDAGAVDSQVSVPTITALLIVAVVFTLVNAVVKPIVQFLSLPLTILTLGLFLLVVNALMLMLTSWITGAVQLFGAEYVVSGFWAAFFGAIVIGLVNWVSSLVTRDKTWE</sequence>
<keyword evidence="1" id="KW-0812">Transmembrane</keyword>
<evidence type="ECO:0000313" key="2">
    <source>
        <dbReference type="EMBL" id="MFB9261462.1"/>
    </source>
</evidence>
<keyword evidence="3" id="KW-1185">Reference proteome</keyword>
<dbReference type="PANTHER" id="PTHR37309">
    <property type="entry name" value="SLR0284 PROTEIN"/>
    <property type="match status" value="1"/>
</dbReference>
<evidence type="ECO:0000313" key="3">
    <source>
        <dbReference type="Proteomes" id="UP001589700"/>
    </source>
</evidence>
<evidence type="ECO:0000256" key="1">
    <source>
        <dbReference type="SAM" id="Phobius"/>
    </source>
</evidence>
<reference evidence="2 3" key="1">
    <citation type="submission" date="2024-09" db="EMBL/GenBank/DDBJ databases">
        <authorList>
            <person name="Sun Q."/>
            <person name="Mori K."/>
        </authorList>
    </citation>
    <scope>NUCLEOTIDE SEQUENCE [LARGE SCALE GENOMIC DNA]</scope>
    <source>
        <strain evidence="2 3">CCM 7659</strain>
    </source>
</reference>
<comment type="caution">
    <text evidence="2">The sequence shown here is derived from an EMBL/GenBank/DDBJ whole genome shotgun (WGS) entry which is preliminary data.</text>
</comment>
<organism evidence="2 3">
    <name type="scientific">Dietzia aerolata</name>
    <dbReference type="NCBI Taxonomy" id="595984"/>
    <lineage>
        <taxon>Bacteria</taxon>
        <taxon>Bacillati</taxon>
        <taxon>Actinomycetota</taxon>
        <taxon>Actinomycetes</taxon>
        <taxon>Mycobacteriales</taxon>
        <taxon>Dietziaceae</taxon>
        <taxon>Dietzia</taxon>
    </lineage>
</organism>
<dbReference type="PANTHER" id="PTHR37309:SF1">
    <property type="entry name" value="SLR0284 PROTEIN"/>
    <property type="match status" value="1"/>
</dbReference>
<dbReference type="Pfam" id="PF04020">
    <property type="entry name" value="Phage_holin_4_2"/>
    <property type="match status" value="1"/>
</dbReference>
<dbReference type="RefSeq" id="WP_182633324.1">
    <property type="nucleotide sequence ID" value="NZ_JAALDM010000268.1"/>
</dbReference>
<dbReference type="Proteomes" id="UP001589700">
    <property type="component" value="Unassembled WGS sequence"/>
</dbReference>
<feature type="transmembrane region" description="Helical" evidence="1">
    <location>
        <begin position="46"/>
        <end position="66"/>
    </location>
</feature>
<feature type="transmembrane region" description="Helical" evidence="1">
    <location>
        <begin position="73"/>
        <end position="96"/>
    </location>
</feature>
<proteinExistence type="predicted"/>
<keyword evidence="1" id="KW-0472">Membrane</keyword>
<dbReference type="InterPro" id="IPR007165">
    <property type="entry name" value="Phage_holin_4_2"/>
</dbReference>
<protein>
    <submittedName>
        <fullName evidence="2">Phage holin family protein</fullName>
    </submittedName>
</protein>
<feature type="transmembrane region" description="Helical" evidence="1">
    <location>
        <begin position="116"/>
        <end position="137"/>
    </location>
</feature>
<accession>A0ABV5JUN1</accession>
<name>A0ABV5JUN1_9ACTN</name>